<gene>
    <name evidence="2" type="ORF">PMAYCL1PPCAC_00207</name>
</gene>
<proteinExistence type="predicted"/>
<keyword evidence="3" id="KW-1185">Reference proteome</keyword>
<dbReference type="EMBL" id="BTRK01000001">
    <property type="protein sequence ID" value="GMR30012.1"/>
    <property type="molecule type" value="Genomic_DNA"/>
</dbReference>
<reference evidence="3" key="1">
    <citation type="submission" date="2022-10" db="EMBL/GenBank/DDBJ databases">
        <title>Genome assembly of Pristionchus species.</title>
        <authorList>
            <person name="Yoshida K."/>
            <person name="Sommer R.J."/>
        </authorList>
    </citation>
    <scope>NUCLEOTIDE SEQUENCE [LARGE SCALE GENOMIC DNA]</scope>
    <source>
        <strain evidence="3">RS5460</strain>
    </source>
</reference>
<comment type="caution">
    <text evidence="2">The sequence shown here is derived from an EMBL/GenBank/DDBJ whole genome shotgun (WGS) entry which is preliminary data.</text>
</comment>
<protein>
    <submittedName>
        <fullName evidence="2">Uncharacterized protein</fullName>
    </submittedName>
</protein>
<feature type="signal peptide" evidence="1">
    <location>
        <begin position="1"/>
        <end position="22"/>
    </location>
</feature>
<dbReference type="AlphaFoldDB" id="A0AAN4Z259"/>
<evidence type="ECO:0000313" key="3">
    <source>
        <dbReference type="Proteomes" id="UP001328107"/>
    </source>
</evidence>
<feature type="chain" id="PRO_5042816850" evidence="1">
    <location>
        <begin position="23"/>
        <end position="218"/>
    </location>
</feature>
<accession>A0AAN4Z259</accession>
<keyword evidence="1" id="KW-0732">Signal</keyword>
<name>A0AAN4Z259_9BILA</name>
<evidence type="ECO:0000313" key="2">
    <source>
        <dbReference type="EMBL" id="GMR30012.1"/>
    </source>
</evidence>
<feature type="non-terminal residue" evidence="2">
    <location>
        <position position="1"/>
    </location>
</feature>
<sequence length="218" mass="25278">NTVAMPPFKLVMILALIDTVVTQYAHITMDIDFDNSGVKFKEQHQKFVNDESGKRENGSDVSDFIIPAQNLTLYAHVFPFEDTEESRVPDLLRDFNEGICRFKHHRLPIGRFFLDDMHNRSMRTSVKLRSSMKTYLVDTLSNHGFLYDEYYDREFVESAQLPADSPSHFFLAPPSEWGIDLSRSFIQYKPRVSLVSCPTYKALRSMCKKFTTEPVECK</sequence>
<dbReference type="Proteomes" id="UP001328107">
    <property type="component" value="Unassembled WGS sequence"/>
</dbReference>
<organism evidence="2 3">
    <name type="scientific">Pristionchus mayeri</name>
    <dbReference type="NCBI Taxonomy" id="1317129"/>
    <lineage>
        <taxon>Eukaryota</taxon>
        <taxon>Metazoa</taxon>
        <taxon>Ecdysozoa</taxon>
        <taxon>Nematoda</taxon>
        <taxon>Chromadorea</taxon>
        <taxon>Rhabditida</taxon>
        <taxon>Rhabditina</taxon>
        <taxon>Diplogasteromorpha</taxon>
        <taxon>Diplogasteroidea</taxon>
        <taxon>Neodiplogasteridae</taxon>
        <taxon>Pristionchus</taxon>
    </lineage>
</organism>
<evidence type="ECO:0000256" key="1">
    <source>
        <dbReference type="SAM" id="SignalP"/>
    </source>
</evidence>